<dbReference type="Proteomes" id="UP001234297">
    <property type="component" value="Chromosome 5"/>
</dbReference>
<dbReference type="EMBL" id="CM056813">
    <property type="protein sequence ID" value="KAJ8639269.1"/>
    <property type="molecule type" value="Genomic_DNA"/>
</dbReference>
<accession>A0ACC2M1U2</accession>
<sequence length="277" mass="30685">MASSSATSSSFSAALTSSPSPTPNFVISNIANLIPIKLDNSNFLLWKSLFRPILQSHCLEPFIDGLALIPPRDLTDSANKTTPNPAFFEWCEKDPTLLSWINATLSNSALPYIVGMETTKAAWDSLECRYGSFSRSHIIELKKRLQHIKRESSSMQDYLHQIQVLADQLATYGSPVGDEDLILHTLAGLPSLYHPFQTAIRTKSRHDPVSLKELHTLLICEELSLTEDTTNDSSTAFNARRTVPQRSSPPGNFTASHNQQHRHSSGSFNCSSRNSIS</sequence>
<protein>
    <submittedName>
        <fullName evidence="1">Uncharacterized protein</fullName>
    </submittedName>
</protein>
<comment type="caution">
    <text evidence="1">The sequence shown here is derived from an EMBL/GenBank/DDBJ whole genome shotgun (WGS) entry which is preliminary data.</text>
</comment>
<reference evidence="1 2" key="1">
    <citation type="journal article" date="2022" name="Hortic Res">
        <title>A haplotype resolved chromosomal level avocado genome allows analysis of novel avocado genes.</title>
        <authorList>
            <person name="Nath O."/>
            <person name="Fletcher S.J."/>
            <person name="Hayward A."/>
            <person name="Shaw L.M."/>
            <person name="Masouleh A.K."/>
            <person name="Furtado A."/>
            <person name="Henry R.J."/>
            <person name="Mitter N."/>
        </authorList>
    </citation>
    <scope>NUCLEOTIDE SEQUENCE [LARGE SCALE GENOMIC DNA]</scope>
    <source>
        <strain evidence="2">cv. Hass</strain>
    </source>
</reference>
<organism evidence="1 2">
    <name type="scientific">Persea americana</name>
    <name type="common">Avocado</name>
    <dbReference type="NCBI Taxonomy" id="3435"/>
    <lineage>
        <taxon>Eukaryota</taxon>
        <taxon>Viridiplantae</taxon>
        <taxon>Streptophyta</taxon>
        <taxon>Embryophyta</taxon>
        <taxon>Tracheophyta</taxon>
        <taxon>Spermatophyta</taxon>
        <taxon>Magnoliopsida</taxon>
        <taxon>Magnoliidae</taxon>
        <taxon>Laurales</taxon>
        <taxon>Lauraceae</taxon>
        <taxon>Persea</taxon>
    </lineage>
</organism>
<evidence type="ECO:0000313" key="2">
    <source>
        <dbReference type="Proteomes" id="UP001234297"/>
    </source>
</evidence>
<evidence type="ECO:0000313" key="1">
    <source>
        <dbReference type="EMBL" id="KAJ8639269.1"/>
    </source>
</evidence>
<keyword evidence="2" id="KW-1185">Reference proteome</keyword>
<name>A0ACC2M1U2_PERAE</name>
<proteinExistence type="predicted"/>
<gene>
    <name evidence="1" type="ORF">MRB53_015963</name>
</gene>